<dbReference type="InterPro" id="IPR022292">
    <property type="entry name" value="CHP03843"/>
</dbReference>
<evidence type="ECO:0008006" key="3">
    <source>
        <dbReference type="Google" id="ProtNLM"/>
    </source>
</evidence>
<dbReference type="KEGG" id="tfa:BW733_14755"/>
<dbReference type="AlphaFoldDB" id="A0A1Q2D2K4"/>
<dbReference type="NCBIfam" id="TIGR03843">
    <property type="entry name" value="SCO1664 family protein"/>
    <property type="match status" value="1"/>
</dbReference>
<reference evidence="1 2" key="1">
    <citation type="journal article" date="2008" name="Int. J. Syst. Evol. Microbiol.">
        <title>Tessaracoccus flavescens sp. nov., isolated from marine sediment.</title>
        <authorList>
            <person name="Lee D.W."/>
            <person name="Lee S.D."/>
        </authorList>
    </citation>
    <scope>NUCLEOTIDE SEQUENCE [LARGE SCALE GENOMIC DNA]</scope>
    <source>
        <strain evidence="1 2">SST-39T</strain>
    </source>
</reference>
<name>A0A1Q2D2K4_9ACTN</name>
<dbReference type="STRING" id="399497.BW733_14755"/>
<gene>
    <name evidence="1" type="ORF">BW733_14755</name>
</gene>
<evidence type="ECO:0000313" key="2">
    <source>
        <dbReference type="Proteomes" id="UP000188235"/>
    </source>
</evidence>
<accession>A0A1Q2D2K4</accession>
<dbReference type="EMBL" id="CP019607">
    <property type="protein sequence ID" value="AQP52650.1"/>
    <property type="molecule type" value="Genomic_DNA"/>
</dbReference>
<proteinExistence type="predicted"/>
<evidence type="ECO:0000313" key="1">
    <source>
        <dbReference type="EMBL" id="AQP52650.1"/>
    </source>
</evidence>
<sequence>MSARQRLPGRPVLMTSPTGELTLIGRLVDASNGTFLAADEAQRSWVYKPVAGEAPLWDFPAGTLSRREVAAYELSKTLGLDVVPPTVWIDGPLGEGSAQAWIEGEPTELIDLLQPEELTEGWLPILAARTEDDKPVILAHRDDPRLRRVALFDALLNNSDRKASHLIADGERIAGVDHGVSLHIDDKLRTVLWGWAGDPITPDEQSLVALVASLGGPLAPGLGDEEWEALTARAEAILAEGELPRPSGRWPGIPWPPL</sequence>
<organism evidence="1 2">
    <name type="scientific">Tessaracoccus flavescens</name>
    <dbReference type="NCBI Taxonomy" id="399497"/>
    <lineage>
        <taxon>Bacteria</taxon>
        <taxon>Bacillati</taxon>
        <taxon>Actinomycetota</taxon>
        <taxon>Actinomycetes</taxon>
        <taxon>Propionibacteriales</taxon>
        <taxon>Propionibacteriaceae</taxon>
        <taxon>Tessaracoccus</taxon>
    </lineage>
</organism>
<dbReference type="Proteomes" id="UP000188235">
    <property type="component" value="Chromosome"/>
</dbReference>
<keyword evidence="2" id="KW-1185">Reference proteome</keyword>
<protein>
    <recommendedName>
        <fullName evidence="3">Phosphatidylinositol kinase</fullName>
    </recommendedName>
</protein>